<sequence>MPSRADLNPADIVSLLPHIALVDVEGPPRRYKFRLVGTETVKAMGLDITGKYLDQLPGAEQYLKDRYDNLVETKTPYWHSGKLVWSTKSFIDYSVVGMPLSSDGLIIDKLLFGLFYQFPIEKRTKFIKIQP</sequence>
<dbReference type="EMBL" id="UOFW01000023">
    <property type="protein sequence ID" value="VAX02715.1"/>
    <property type="molecule type" value="Genomic_DNA"/>
</dbReference>
<gene>
    <name evidence="1" type="ORF">MNBD_ALPHA03-286</name>
</gene>
<dbReference type="InterPro" id="IPR009922">
    <property type="entry name" value="DUF1457"/>
</dbReference>
<reference evidence="1" key="1">
    <citation type="submission" date="2018-06" db="EMBL/GenBank/DDBJ databases">
        <authorList>
            <person name="Zhirakovskaya E."/>
        </authorList>
    </citation>
    <scope>NUCLEOTIDE SEQUENCE</scope>
</reference>
<name>A0A3B1B8T1_9ZZZZ</name>
<proteinExistence type="predicted"/>
<organism evidence="1">
    <name type="scientific">hydrothermal vent metagenome</name>
    <dbReference type="NCBI Taxonomy" id="652676"/>
    <lineage>
        <taxon>unclassified sequences</taxon>
        <taxon>metagenomes</taxon>
        <taxon>ecological metagenomes</taxon>
    </lineage>
</organism>
<dbReference type="Pfam" id="PF07310">
    <property type="entry name" value="PAS_5"/>
    <property type="match status" value="1"/>
</dbReference>
<accession>A0A3B1B8T1</accession>
<dbReference type="AlphaFoldDB" id="A0A3B1B8T1"/>
<protein>
    <recommendedName>
        <fullName evidence="2">PAS domain-containing protein</fullName>
    </recommendedName>
</protein>
<evidence type="ECO:0008006" key="2">
    <source>
        <dbReference type="Google" id="ProtNLM"/>
    </source>
</evidence>
<evidence type="ECO:0000313" key="1">
    <source>
        <dbReference type="EMBL" id="VAX02715.1"/>
    </source>
</evidence>